<dbReference type="Proteomes" id="UP000521868">
    <property type="component" value="Unassembled WGS sequence"/>
</dbReference>
<comment type="caution">
    <text evidence="1">The sequence shown here is derived from an EMBL/GenBank/DDBJ whole genome shotgun (WGS) entry which is preliminary data.</text>
</comment>
<name>A0A7X6DIV5_9BURK</name>
<protein>
    <submittedName>
        <fullName evidence="1">Uncharacterized protein</fullName>
    </submittedName>
</protein>
<dbReference type="RefSeq" id="WP_168109115.1">
    <property type="nucleotide sequence ID" value="NZ_VTOX01000008.1"/>
</dbReference>
<dbReference type="AlphaFoldDB" id="A0A7X6DIV5"/>
<dbReference type="EMBL" id="VTOX01000008">
    <property type="protein sequence ID" value="NKE67987.1"/>
    <property type="molecule type" value="Genomic_DNA"/>
</dbReference>
<accession>A0A7X6DIV5</accession>
<evidence type="ECO:0000313" key="2">
    <source>
        <dbReference type="Proteomes" id="UP000521868"/>
    </source>
</evidence>
<sequence length="87" mass="9484">MFLHTTPKADRALRSGVQTLALRERSLLLLAERRAPATRLRRLFHGMGEQIVSDLLRDGYLAPAAAIRTPDHAAAAAAEPSAEPIDE</sequence>
<organism evidence="1 2">
    <name type="scientific">Ramlibacter lithotrophicus</name>
    <dbReference type="NCBI Taxonomy" id="2606681"/>
    <lineage>
        <taxon>Bacteria</taxon>
        <taxon>Pseudomonadati</taxon>
        <taxon>Pseudomonadota</taxon>
        <taxon>Betaproteobacteria</taxon>
        <taxon>Burkholderiales</taxon>
        <taxon>Comamonadaceae</taxon>
        <taxon>Ramlibacter</taxon>
    </lineage>
</organism>
<reference evidence="1 2" key="1">
    <citation type="journal article" date="2020" name="Nature">
        <title>Bacterial chemolithoautotrophy via manganese oxidation.</title>
        <authorList>
            <person name="Yu H."/>
            <person name="Leadbetter J.R."/>
        </authorList>
    </citation>
    <scope>NUCLEOTIDE SEQUENCE [LARGE SCALE GENOMIC DNA]</scope>
    <source>
        <strain evidence="1 2">RBP-1</strain>
    </source>
</reference>
<evidence type="ECO:0000313" key="1">
    <source>
        <dbReference type="EMBL" id="NKE67987.1"/>
    </source>
</evidence>
<gene>
    <name evidence="1" type="ORF">RAMLITH_19370</name>
</gene>
<keyword evidence="2" id="KW-1185">Reference proteome</keyword>
<proteinExistence type="predicted"/>